<feature type="coiled-coil region" evidence="2">
    <location>
        <begin position="276"/>
        <end position="303"/>
    </location>
</feature>
<comment type="similarity">
    <text evidence="1">Belongs to the glycosyl hydrolase 1 family.</text>
</comment>
<dbReference type="EMBL" id="JANKHO010002786">
    <property type="protein sequence ID" value="KAJ3488781.1"/>
    <property type="molecule type" value="Genomic_DNA"/>
</dbReference>
<dbReference type="OrthoDB" id="65569at2759"/>
<dbReference type="InterPro" id="IPR001360">
    <property type="entry name" value="Glyco_hydro_1"/>
</dbReference>
<organism evidence="5 6">
    <name type="scientific">Agrocybe chaxingu</name>
    <dbReference type="NCBI Taxonomy" id="84603"/>
    <lineage>
        <taxon>Eukaryota</taxon>
        <taxon>Fungi</taxon>
        <taxon>Dikarya</taxon>
        <taxon>Basidiomycota</taxon>
        <taxon>Agaricomycotina</taxon>
        <taxon>Agaricomycetes</taxon>
        <taxon>Agaricomycetidae</taxon>
        <taxon>Agaricales</taxon>
        <taxon>Agaricineae</taxon>
        <taxon>Strophariaceae</taxon>
        <taxon>Agrocybe</taxon>
    </lineage>
</organism>
<accession>A0A9W8JNG7</accession>
<comment type="caution">
    <text evidence="5">The sequence shown here is derived from an EMBL/GenBank/DDBJ whole genome shotgun (WGS) entry which is preliminary data.</text>
</comment>
<dbReference type="PANTHER" id="PTHR10353:SF53">
    <property type="entry name" value="BETA-1,4-GLUCOSIDASE (EUROFUNG)"/>
    <property type="match status" value="1"/>
</dbReference>
<evidence type="ECO:0000313" key="6">
    <source>
        <dbReference type="Proteomes" id="UP001148786"/>
    </source>
</evidence>
<feature type="coiled-coil region" evidence="2">
    <location>
        <begin position="406"/>
        <end position="473"/>
    </location>
</feature>
<dbReference type="Proteomes" id="UP001148786">
    <property type="component" value="Unassembled WGS sequence"/>
</dbReference>
<reference evidence="5" key="1">
    <citation type="submission" date="2022-07" db="EMBL/GenBank/DDBJ databases">
        <title>Genome Sequence of Agrocybe chaxingu.</title>
        <authorList>
            <person name="Buettner E."/>
        </authorList>
    </citation>
    <scope>NUCLEOTIDE SEQUENCE</scope>
    <source>
        <strain evidence="5">MP-N11</strain>
    </source>
</reference>
<sequence length="749" mass="83497">MTASLFLKKDRSRPPAADEDPSTSSVPYGSPGRQTANLSLSQGSYSNRSPTRSQTVPSSPASSSSPRSTTNRYSARKSVNTDPGWKRVSGNLNTRDELLMSLMASEAVIDSREYEILNGEDVDELKKEYQVLTSRLGALTKKLALETKIRDAALSLSKVNASHKKVSKQTSEQLDAANRRVDSAQTELWKVSDRVNEVNRRLMEHRAGVLGFQVRNMEKKMSSSTEDSSESNRSTLMSPALSSMTSVSSSSKGRFDGAHLFAGHADAIVPKAKLSAEAAAAEITALEEKLKAAKDQLTESGKKQAEMTRELSLMRLEKQEVETVMGMDLQAAEETIAALEKEIPRLEELNEEVQTLRKEKSAWEEEREELEERGRQVEILQARLMDSEARTGEAAGGAERMLSELREKTAKQLSEKDAELARLKAERDAERAEWEQERQQIEDERMEDLARLQEEMERTREEDETAVAEANQELSTGLATLQSMVKTHGIVLFSRDSSLKGLLDAIGTHIETVHGKLDGHARAEAEWEMARRKLEDDVRAGLDHYSDVIDYHLQAGVEPIVTLFHWDTPLALHAYYGGFMAPESVDDFVHYAKTVFKACNGRVKAWFTFNEPRGFCGFFGSNQFTFGAILPPPLNVSSAPFHCIYNILRAHAGAVKAFREMGIEGEISFKSENFIGPPWRANSTEDAEASERRTAFQIGIFADPVFKTGDWPKILTDTLSPEYLPRLTEEEKKDILGVSYLSRPSSAQD</sequence>
<dbReference type="PANTHER" id="PTHR10353">
    <property type="entry name" value="GLYCOSYL HYDROLASE"/>
    <property type="match status" value="1"/>
</dbReference>
<dbReference type="GO" id="GO:0005975">
    <property type="term" value="P:carbohydrate metabolic process"/>
    <property type="evidence" value="ECO:0007669"/>
    <property type="project" value="InterPro"/>
</dbReference>
<dbReference type="InterPro" id="IPR029191">
    <property type="entry name" value="Uds1"/>
</dbReference>
<dbReference type="Pfam" id="PF00232">
    <property type="entry name" value="Glyco_hydro_1"/>
    <property type="match status" value="1"/>
</dbReference>
<dbReference type="SUPFAM" id="SSF51445">
    <property type="entry name" value="(Trans)glycosidases"/>
    <property type="match status" value="1"/>
</dbReference>
<feature type="compositionally biased region" description="Polar residues" evidence="3">
    <location>
        <begin position="22"/>
        <end position="51"/>
    </location>
</feature>
<dbReference type="InterPro" id="IPR017853">
    <property type="entry name" value="GH"/>
</dbReference>
<evidence type="ECO:0000313" key="5">
    <source>
        <dbReference type="EMBL" id="KAJ3488781.1"/>
    </source>
</evidence>
<dbReference type="AlphaFoldDB" id="A0A9W8JNG7"/>
<feature type="compositionally biased region" description="Low complexity" evidence="3">
    <location>
        <begin position="52"/>
        <end position="73"/>
    </location>
</feature>
<gene>
    <name evidence="5" type="ORF">NLJ89_g11582</name>
</gene>
<feature type="domain" description="Up-regulated during septation protein 1" evidence="4">
    <location>
        <begin position="100"/>
        <end position="211"/>
    </location>
</feature>
<keyword evidence="2" id="KW-0175">Coiled coil</keyword>
<feature type="coiled-coil region" evidence="2">
    <location>
        <begin position="329"/>
        <end position="380"/>
    </location>
</feature>
<protein>
    <recommendedName>
        <fullName evidence="4">Up-regulated during septation protein 1 domain-containing protein</fullName>
    </recommendedName>
</protein>
<dbReference type="Gene3D" id="3.20.20.80">
    <property type="entry name" value="Glycosidases"/>
    <property type="match status" value="1"/>
</dbReference>
<keyword evidence="6" id="KW-1185">Reference proteome</keyword>
<evidence type="ECO:0000259" key="4">
    <source>
        <dbReference type="Pfam" id="PF15456"/>
    </source>
</evidence>
<feature type="compositionally biased region" description="Low complexity" evidence="3">
    <location>
        <begin position="222"/>
        <end position="249"/>
    </location>
</feature>
<feature type="region of interest" description="Disordered" evidence="3">
    <location>
        <begin position="1"/>
        <end position="90"/>
    </location>
</feature>
<evidence type="ECO:0000256" key="2">
    <source>
        <dbReference type="SAM" id="Coils"/>
    </source>
</evidence>
<name>A0A9W8JNG7_9AGAR</name>
<proteinExistence type="inferred from homology"/>
<dbReference type="Pfam" id="PF15456">
    <property type="entry name" value="Uds1"/>
    <property type="match status" value="1"/>
</dbReference>
<evidence type="ECO:0000256" key="1">
    <source>
        <dbReference type="RuleBase" id="RU003690"/>
    </source>
</evidence>
<dbReference type="GO" id="GO:0008422">
    <property type="term" value="F:beta-glucosidase activity"/>
    <property type="evidence" value="ECO:0007669"/>
    <property type="project" value="TreeGrafter"/>
</dbReference>
<evidence type="ECO:0000256" key="3">
    <source>
        <dbReference type="SAM" id="MobiDB-lite"/>
    </source>
</evidence>
<feature type="region of interest" description="Disordered" evidence="3">
    <location>
        <begin position="218"/>
        <end position="249"/>
    </location>
</feature>